<dbReference type="Gene3D" id="3.40.395.10">
    <property type="entry name" value="Adenoviral Proteinase, Chain A"/>
    <property type="match status" value="1"/>
</dbReference>
<evidence type="ECO:0000256" key="3">
    <source>
        <dbReference type="ARBA" id="ARBA00022801"/>
    </source>
</evidence>
<dbReference type="InterPro" id="IPR003653">
    <property type="entry name" value="Peptidase_C48_C"/>
</dbReference>
<dbReference type="SUPFAM" id="SSF54001">
    <property type="entry name" value="Cysteine proteinases"/>
    <property type="match status" value="1"/>
</dbReference>
<organism evidence="6 7">
    <name type="scientific">Colocasia esculenta</name>
    <name type="common">Wild taro</name>
    <name type="synonym">Arum esculentum</name>
    <dbReference type="NCBI Taxonomy" id="4460"/>
    <lineage>
        <taxon>Eukaryota</taxon>
        <taxon>Viridiplantae</taxon>
        <taxon>Streptophyta</taxon>
        <taxon>Embryophyta</taxon>
        <taxon>Tracheophyta</taxon>
        <taxon>Spermatophyta</taxon>
        <taxon>Magnoliopsida</taxon>
        <taxon>Liliopsida</taxon>
        <taxon>Araceae</taxon>
        <taxon>Aroideae</taxon>
        <taxon>Colocasieae</taxon>
        <taxon>Colocasia</taxon>
    </lineage>
</organism>
<reference evidence="6" key="1">
    <citation type="submission" date="2017-07" db="EMBL/GenBank/DDBJ databases">
        <title>Taro Niue Genome Assembly and Annotation.</title>
        <authorList>
            <person name="Atibalentja N."/>
            <person name="Keating K."/>
            <person name="Fields C.J."/>
        </authorList>
    </citation>
    <scope>NUCLEOTIDE SEQUENCE</scope>
    <source>
        <strain evidence="6">Niue_2</strain>
        <tissue evidence="6">Leaf</tissue>
    </source>
</reference>
<name>A0A843XHW5_COLES</name>
<keyword evidence="3" id="KW-0378">Hydrolase</keyword>
<feature type="domain" description="Ubiquitin-like protease family profile" evidence="5">
    <location>
        <begin position="100"/>
        <end position="164"/>
    </location>
</feature>
<comment type="similarity">
    <text evidence="1">Belongs to the peptidase C48 family.</text>
</comment>
<dbReference type="GO" id="GO:0008234">
    <property type="term" value="F:cysteine-type peptidase activity"/>
    <property type="evidence" value="ECO:0007669"/>
    <property type="project" value="InterPro"/>
</dbReference>
<gene>
    <name evidence="6" type="ORF">Taro_051838</name>
</gene>
<protein>
    <recommendedName>
        <fullName evidence="5">Ubiquitin-like protease family profile domain-containing protein</fullName>
    </recommendedName>
</protein>
<comment type="caution">
    <text evidence="6">The sequence shown here is derived from an EMBL/GenBank/DDBJ whole genome shotgun (WGS) entry which is preliminary data.</text>
</comment>
<dbReference type="InterPro" id="IPR038765">
    <property type="entry name" value="Papain-like_cys_pep_sf"/>
</dbReference>
<accession>A0A843XHW5</accession>
<dbReference type="AlphaFoldDB" id="A0A843XHW5"/>
<dbReference type="GO" id="GO:0006508">
    <property type="term" value="P:proteolysis"/>
    <property type="evidence" value="ECO:0007669"/>
    <property type="project" value="UniProtKB-KW"/>
</dbReference>
<keyword evidence="7" id="KW-1185">Reference proteome</keyword>
<dbReference type="Proteomes" id="UP000652761">
    <property type="component" value="Unassembled WGS sequence"/>
</dbReference>
<feature type="region of interest" description="Disordered" evidence="4">
    <location>
        <begin position="1"/>
        <end position="23"/>
    </location>
</feature>
<proteinExistence type="inferred from homology"/>
<keyword evidence="2" id="KW-0645">Protease</keyword>
<dbReference type="EMBL" id="NMUH01008476">
    <property type="protein sequence ID" value="MQM18842.1"/>
    <property type="molecule type" value="Genomic_DNA"/>
</dbReference>
<feature type="compositionally biased region" description="Basic residues" evidence="4">
    <location>
        <begin position="1"/>
        <end position="21"/>
    </location>
</feature>
<evidence type="ECO:0000313" key="6">
    <source>
        <dbReference type="EMBL" id="MQM18842.1"/>
    </source>
</evidence>
<evidence type="ECO:0000256" key="4">
    <source>
        <dbReference type="SAM" id="MobiDB-lite"/>
    </source>
</evidence>
<evidence type="ECO:0000313" key="7">
    <source>
        <dbReference type="Proteomes" id="UP000652761"/>
    </source>
</evidence>
<sequence>MRRRGRRQRRGRQKRKRRRGRGVIFPHSHCPDKFQLGREKGGNRRYPEDYRYYKAPNVNVSTSEPIFVGSQESTDTLPMGKKEGRRDYVAREVDILRRYMKGRDIDTANWSLRYPDPCSQQGSGDDCAIFTCKYMECLARRDTQGFPFSQDDMRSVRARFAVHLIKAYFNAQEHSERI</sequence>
<evidence type="ECO:0000256" key="2">
    <source>
        <dbReference type="ARBA" id="ARBA00022670"/>
    </source>
</evidence>
<evidence type="ECO:0000256" key="1">
    <source>
        <dbReference type="ARBA" id="ARBA00005234"/>
    </source>
</evidence>
<dbReference type="Pfam" id="PF02902">
    <property type="entry name" value="Peptidase_C48"/>
    <property type="match status" value="1"/>
</dbReference>
<evidence type="ECO:0000259" key="5">
    <source>
        <dbReference type="Pfam" id="PF02902"/>
    </source>
</evidence>